<gene>
    <name evidence="1" type="ORF">O181_038828</name>
</gene>
<name>A0A9Q3DC61_9BASI</name>
<dbReference type="PANTHER" id="PTHR15503">
    <property type="entry name" value="LDOC1 RELATED"/>
    <property type="match status" value="1"/>
</dbReference>
<dbReference type="Proteomes" id="UP000765509">
    <property type="component" value="Unassembled WGS sequence"/>
</dbReference>
<dbReference type="AlphaFoldDB" id="A0A9Q3DC61"/>
<accession>A0A9Q3DC61</accession>
<evidence type="ECO:0000313" key="1">
    <source>
        <dbReference type="EMBL" id="MBW0499113.1"/>
    </source>
</evidence>
<dbReference type="Gene3D" id="3.10.10.10">
    <property type="entry name" value="HIV Type 1 Reverse Transcriptase, subunit A, domain 1"/>
    <property type="match status" value="1"/>
</dbReference>
<comment type="caution">
    <text evidence="1">The sequence shown here is derived from an EMBL/GenBank/DDBJ whole genome shotgun (WGS) entry which is preliminary data.</text>
</comment>
<proteinExistence type="predicted"/>
<sequence>MDFTLKLDTRYHERQEEKRPEASKNVVFKEIQNVGEYNSVSSLNLCFGDVEIPPSSYHDSLKELGDGEEEPEEIETMIKVSSYVYHHYLDVFFKVKAEKPLPHHDCNHHIKLEGSLPPIKEIYSLSNQESDTLRAYIVENIEKGSIHPCSSSTGAVLSVKKKDGGLHLCVDYHKLNAVTRKNKYTIPPMK</sequence>
<organism evidence="1 2">
    <name type="scientific">Austropuccinia psidii MF-1</name>
    <dbReference type="NCBI Taxonomy" id="1389203"/>
    <lineage>
        <taxon>Eukaryota</taxon>
        <taxon>Fungi</taxon>
        <taxon>Dikarya</taxon>
        <taxon>Basidiomycota</taxon>
        <taxon>Pucciniomycotina</taxon>
        <taxon>Pucciniomycetes</taxon>
        <taxon>Pucciniales</taxon>
        <taxon>Sphaerophragmiaceae</taxon>
        <taxon>Austropuccinia</taxon>
    </lineage>
</organism>
<protein>
    <submittedName>
        <fullName evidence="1">Uncharacterized protein</fullName>
    </submittedName>
</protein>
<evidence type="ECO:0000313" key="2">
    <source>
        <dbReference type="Proteomes" id="UP000765509"/>
    </source>
</evidence>
<dbReference type="EMBL" id="AVOT02015101">
    <property type="protein sequence ID" value="MBW0499113.1"/>
    <property type="molecule type" value="Genomic_DNA"/>
</dbReference>
<dbReference type="InterPro" id="IPR043502">
    <property type="entry name" value="DNA/RNA_pol_sf"/>
</dbReference>
<dbReference type="PANTHER" id="PTHR15503:SF22">
    <property type="entry name" value="TRANSPOSON TY3-I GAG POLYPROTEIN"/>
    <property type="match status" value="1"/>
</dbReference>
<dbReference type="SUPFAM" id="SSF56672">
    <property type="entry name" value="DNA/RNA polymerases"/>
    <property type="match status" value="1"/>
</dbReference>
<keyword evidence="2" id="KW-1185">Reference proteome</keyword>
<dbReference type="InterPro" id="IPR032567">
    <property type="entry name" value="RTL1-rel"/>
</dbReference>
<reference evidence="1" key="1">
    <citation type="submission" date="2021-03" db="EMBL/GenBank/DDBJ databases">
        <title>Draft genome sequence of rust myrtle Austropuccinia psidii MF-1, a brazilian biotype.</title>
        <authorList>
            <person name="Quecine M.C."/>
            <person name="Pachon D.M.R."/>
            <person name="Bonatelli M.L."/>
            <person name="Correr F.H."/>
            <person name="Franceschini L.M."/>
            <person name="Leite T.F."/>
            <person name="Margarido G.R.A."/>
            <person name="Almeida C.A."/>
            <person name="Ferrarezi J.A."/>
            <person name="Labate C.A."/>
        </authorList>
    </citation>
    <scope>NUCLEOTIDE SEQUENCE</scope>
    <source>
        <strain evidence="1">MF-1</strain>
    </source>
</reference>
<dbReference type="OrthoDB" id="5599418at2759"/>